<evidence type="ECO:0000313" key="3">
    <source>
        <dbReference type="Proteomes" id="UP000298327"/>
    </source>
</evidence>
<comment type="caution">
    <text evidence="2">The sequence shown here is derived from an EMBL/GenBank/DDBJ whole genome shotgun (WGS) entry which is preliminary data.</text>
</comment>
<gene>
    <name evidence="2" type="ORF">EVG20_g5484</name>
</gene>
<protein>
    <submittedName>
        <fullName evidence="2">Uncharacterized protein</fullName>
    </submittedName>
</protein>
<accession>A0A4Y9YV37</accession>
<feature type="region of interest" description="Disordered" evidence="1">
    <location>
        <begin position="448"/>
        <end position="472"/>
    </location>
</feature>
<dbReference type="EMBL" id="SEOQ01000326">
    <property type="protein sequence ID" value="TFY65600.1"/>
    <property type="molecule type" value="Genomic_DNA"/>
</dbReference>
<organism evidence="2 3">
    <name type="scientific">Dentipellis fragilis</name>
    <dbReference type="NCBI Taxonomy" id="205917"/>
    <lineage>
        <taxon>Eukaryota</taxon>
        <taxon>Fungi</taxon>
        <taxon>Dikarya</taxon>
        <taxon>Basidiomycota</taxon>
        <taxon>Agaricomycotina</taxon>
        <taxon>Agaricomycetes</taxon>
        <taxon>Russulales</taxon>
        <taxon>Hericiaceae</taxon>
        <taxon>Dentipellis</taxon>
    </lineage>
</organism>
<name>A0A4Y9YV37_9AGAM</name>
<dbReference type="Proteomes" id="UP000298327">
    <property type="component" value="Unassembled WGS sequence"/>
</dbReference>
<sequence>METPRALSRLELVSSPPACMPGDEKALRRVHRPQSRHFCTQEPTEGGLVSVMTESWTFGAGSLVALATSPPTARTPFPATPLAITFCYRRTLMPLAASQPPQSPNMFACTTRYRIRAAPSQHRSRPPPFRCSPIRTRTPCDVVRSTGLQRRPLAVWPCPIFDTCLAYNVSSKVSNQYREHGNEYAPARYELAIVKCEVTSIDLPLYVLERDRHGPVPCAVRQPSMRASCVATLFIDCSLLTPMSLWHEPTYEPGKYPTVAVPPYMLAMGWDRLPPWFIGNTQCHVCESLVDTGLPSVKVWSGYKYQMTSLEIDSWESQIRFMLWTLRSDVSNGASGVSLNRDGARLTRVSKTRRPAKLSSPLRPHSFLLPTTATIGSRTNDDHGTCHDGPLEWQNTNTSVFMSTFKQIPDLLTGDMDSDAAIVTMAFATPLHSRITDRAVPVRMQSPVYRRPHNQHARTRPTLASPDPSLRK</sequence>
<evidence type="ECO:0000256" key="1">
    <source>
        <dbReference type="SAM" id="MobiDB-lite"/>
    </source>
</evidence>
<keyword evidence="3" id="KW-1185">Reference proteome</keyword>
<evidence type="ECO:0000313" key="2">
    <source>
        <dbReference type="EMBL" id="TFY65600.1"/>
    </source>
</evidence>
<reference evidence="2 3" key="1">
    <citation type="submission" date="2019-02" db="EMBL/GenBank/DDBJ databases">
        <title>Genome sequencing of the rare red list fungi Dentipellis fragilis.</title>
        <authorList>
            <person name="Buettner E."/>
            <person name="Kellner H."/>
        </authorList>
    </citation>
    <scope>NUCLEOTIDE SEQUENCE [LARGE SCALE GENOMIC DNA]</scope>
    <source>
        <strain evidence="2 3">DSM 105465</strain>
    </source>
</reference>
<dbReference type="AlphaFoldDB" id="A0A4Y9YV37"/>
<proteinExistence type="predicted"/>
<feature type="compositionally biased region" description="Basic residues" evidence="1">
    <location>
        <begin position="450"/>
        <end position="459"/>
    </location>
</feature>